<evidence type="ECO:0000256" key="1">
    <source>
        <dbReference type="SAM" id="MobiDB-lite"/>
    </source>
</evidence>
<gene>
    <name evidence="2" type="ORF">C7I84_00490</name>
</gene>
<dbReference type="Pfam" id="PF08003">
    <property type="entry name" value="Methyltransf_9"/>
    <property type="match status" value="1"/>
</dbReference>
<name>A0A2P7ST36_9HYPH</name>
<protein>
    <recommendedName>
        <fullName evidence="4">Methyltransferase domain-containing protein</fullName>
    </recommendedName>
</protein>
<feature type="compositionally biased region" description="Basic residues" evidence="1">
    <location>
        <begin position="308"/>
        <end position="320"/>
    </location>
</feature>
<dbReference type="InterPro" id="IPR027555">
    <property type="entry name" value="Mo5U34_MeTrfas-like"/>
</dbReference>
<reference evidence="2 3" key="1">
    <citation type="submission" date="2018-03" db="EMBL/GenBank/DDBJ databases">
        <title>The draft genome of Mesorhizobium sp. 6GN-30.</title>
        <authorList>
            <person name="Liu L."/>
            <person name="Li L."/>
            <person name="Wang T."/>
            <person name="Zhang X."/>
            <person name="Liang L."/>
        </authorList>
    </citation>
    <scope>NUCLEOTIDE SEQUENCE [LARGE SCALE GENOMIC DNA]</scope>
    <source>
        <strain evidence="2 3">6GN30</strain>
    </source>
</reference>
<dbReference type="SUPFAM" id="SSF53335">
    <property type="entry name" value="S-adenosyl-L-methionine-dependent methyltransferases"/>
    <property type="match status" value="1"/>
</dbReference>
<evidence type="ECO:0000313" key="3">
    <source>
        <dbReference type="Proteomes" id="UP000241229"/>
    </source>
</evidence>
<feature type="region of interest" description="Disordered" evidence="1">
    <location>
        <begin position="294"/>
        <end position="320"/>
    </location>
</feature>
<accession>A0A2P7ST36</accession>
<dbReference type="InterPro" id="IPR029063">
    <property type="entry name" value="SAM-dependent_MTases_sf"/>
</dbReference>
<organism evidence="2 3">
    <name type="scientific">Kumtagia ephedrae</name>
    <dbReference type="NCBI Taxonomy" id="2116701"/>
    <lineage>
        <taxon>Bacteria</taxon>
        <taxon>Pseudomonadati</taxon>
        <taxon>Pseudomonadota</taxon>
        <taxon>Alphaproteobacteria</taxon>
        <taxon>Hyphomicrobiales</taxon>
        <taxon>Phyllobacteriaceae</taxon>
        <taxon>Kumtagia</taxon>
    </lineage>
</organism>
<evidence type="ECO:0008006" key="4">
    <source>
        <dbReference type="Google" id="ProtNLM"/>
    </source>
</evidence>
<dbReference type="Gene3D" id="3.40.50.150">
    <property type="entry name" value="Vaccinia Virus protein VP39"/>
    <property type="match status" value="1"/>
</dbReference>
<dbReference type="AlphaFoldDB" id="A0A2P7ST36"/>
<sequence>MPGRAGLMKPTEVPKGPWFHAIDFRPHLDFVSRGRFAASVPPNHTLFGLYELLKHVDVAGADCLDIGTMDGIASFIVRARGASSVLATDVAARETFAFANRTLGLGVDYRTDIDLSNIVDRLADRRFDVVLMCGVLYHVFDPLQAVGTLRRLTRLNGLALVETHYLADERRPIMLFNPGDDEPITTENFFWRASASCLEAMFRLCCFQVLAKVDTGRRITYLLRAARPSAMTEANAQTRKIHKRFMTLAHYRENIDFTWLDADEDMAAERILPGLKDLQTINIRTYVPSVPFQPKWQAPPPREEPKPVKKRPLWASWRRG</sequence>
<dbReference type="RefSeq" id="WP_106770185.1">
    <property type="nucleotide sequence ID" value="NZ_PXYK01000001.1"/>
</dbReference>
<evidence type="ECO:0000313" key="2">
    <source>
        <dbReference type="EMBL" id="PSJ65643.1"/>
    </source>
</evidence>
<proteinExistence type="predicted"/>
<comment type="caution">
    <text evidence="2">The sequence shown here is derived from an EMBL/GenBank/DDBJ whole genome shotgun (WGS) entry which is preliminary data.</text>
</comment>
<dbReference type="CDD" id="cd02440">
    <property type="entry name" value="AdoMet_MTases"/>
    <property type="match status" value="1"/>
</dbReference>
<dbReference type="OrthoDB" id="9765084at2"/>
<keyword evidence="3" id="KW-1185">Reference proteome</keyword>
<dbReference type="Proteomes" id="UP000241229">
    <property type="component" value="Unassembled WGS sequence"/>
</dbReference>
<dbReference type="EMBL" id="PXYK01000001">
    <property type="protein sequence ID" value="PSJ65643.1"/>
    <property type="molecule type" value="Genomic_DNA"/>
</dbReference>